<dbReference type="EMBL" id="FOSR01000006">
    <property type="protein sequence ID" value="SFK75623.1"/>
    <property type="molecule type" value="Genomic_DNA"/>
</dbReference>
<accession>A0A1I4C4C7</accession>
<gene>
    <name evidence="2" type="ORF">SAMN05192579_10692</name>
</gene>
<dbReference type="RefSeq" id="WP_092703212.1">
    <property type="nucleotide sequence ID" value="NZ_FOSR01000006.1"/>
</dbReference>
<keyword evidence="3" id="KW-1185">Reference proteome</keyword>
<evidence type="ECO:0000259" key="1">
    <source>
        <dbReference type="Pfam" id="PF22818"/>
    </source>
</evidence>
<dbReference type="InterPro" id="IPR029069">
    <property type="entry name" value="HotDog_dom_sf"/>
</dbReference>
<evidence type="ECO:0000313" key="2">
    <source>
        <dbReference type="EMBL" id="SFK75623.1"/>
    </source>
</evidence>
<dbReference type="Pfam" id="PF22818">
    <property type="entry name" value="ApeI-like"/>
    <property type="match status" value="1"/>
</dbReference>
<dbReference type="Gene3D" id="3.10.129.10">
    <property type="entry name" value="Hotdog Thioesterase"/>
    <property type="match status" value="1"/>
</dbReference>
<dbReference type="Proteomes" id="UP000198725">
    <property type="component" value="Unassembled WGS sequence"/>
</dbReference>
<organism evidence="2 3">
    <name type="scientific">Rhodanobacter glycinis</name>
    <dbReference type="NCBI Taxonomy" id="582702"/>
    <lineage>
        <taxon>Bacteria</taxon>
        <taxon>Pseudomonadati</taxon>
        <taxon>Pseudomonadota</taxon>
        <taxon>Gammaproteobacteria</taxon>
        <taxon>Lysobacterales</taxon>
        <taxon>Rhodanobacteraceae</taxon>
        <taxon>Rhodanobacter</taxon>
    </lineage>
</organism>
<proteinExistence type="predicted"/>
<feature type="domain" description="ApeI dehydratase-like" evidence="1">
    <location>
        <begin position="17"/>
        <end position="111"/>
    </location>
</feature>
<name>A0A1I4C4C7_9GAMM</name>
<dbReference type="PIRSF" id="PIRSF030962">
    <property type="entry name" value="Dehydrase_ECs4332_prd"/>
    <property type="match status" value="1"/>
</dbReference>
<dbReference type="InterPro" id="IPR054545">
    <property type="entry name" value="ApeI-like"/>
</dbReference>
<dbReference type="SUPFAM" id="SSF54637">
    <property type="entry name" value="Thioesterase/thiol ester dehydrase-isomerase"/>
    <property type="match status" value="1"/>
</dbReference>
<sequence length="118" mass="13197">MNAPRTAELLDEREVDGVWTLRLRLPPELAHFTGHFPGAPVLPGVLQVQWALALAAPRLGITPRCREMEALKFQRLLRPGDEVELELRLDATRGKLHFAYRIDGAHCSSGRLRVEPAA</sequence>
<dbReference type="AlphaFoldDB" id="A0A1I4C4C7"/>
<reference evidence="3" key="1">
    <citation type="submission" date="2016-10" db="EMBL/GenBank/DDBJ databases">
        <authorList>
            <person name="Varghese N."/>
            <person name="Submissions S."/>
        </authorList>
    </citation>
    <scope>NUCLEOTIDE SEQUENCE [LARGE SCALE GENOMIC DNA]</scope>
    <source>
        <strain evidence="3">MO64</strain>
    </source>
</reference>
<evidence type="ECO:0000313" key="3">
    <source>
        <dbReference type="Proteomes" id="UP000198725"/>
    </source>
</evidence>
<protein>
    <submittedName>
        <fullName evidence="2">3-hydroxymyristoyl/3-hydroxydecanoyl-(Acyl carrier protein) dehydratase</fullName>
    </submittedName>
</protein>
<dbReference type="InterPro" id="IPR016962">
    <property type="entry name" value="Dehydrase_ECs4332_prd"/>
</dbReference>